<dbReference type="PANTHER" id="PTHR43155">
    <property type="entry name" value="CYCLIC DI-GMP PHOSPHODIESTERASE PA4108-RELATED"/>
    <property type="match status" value="1"/>
</dbReference>
<reference evidence="2" key="1">
    <citation type="journal article" date="2014" name="Front. Microbiol.">
        <title>High frequency of phylogenetically diverse reductive dehalogenase-homologous genes in deep subseafloor sedimentary metagenomes.</title>
        <authorList>
            <person name="Kawai M."/>
            <person name="Futagami T."/>
            <person name="Toyoda A."/>
            <person name="Takaki Y."/>
            <person name="Nishi S."/>
            <person name="Hori S."/>
            <person name="Arai W."/>
            <person name="Tsubouchi T."/>
            <person name="Morono Y."/>
            <person name="Uchiyama I."/>
            <person name="Ito T."/>
            <person name="Fujiyama A."/>
            <person name="Inagaki F."/>
            <person name="Takami H."/>
        </authorList>
    </citation>
    <scope>NUCLEOTIDE SEQUENCE</scope>
    <source>
        <strain evidence="2">Expedition CK06-06</strain>
    </source>
</reference>
<dbReference type="NCBIfam" id="TIGR00277">
    <property type="entry name" value="HDIG"/>
    <property type="match status" value="1"/>
</dbReference>
<evidence type="ECO:0000313" key="2">
    <source>
        <dbReference type="EMBL" id="GAF88700.1"/>
    </source>
</evidence>
<proteinExistence type="predicted"/>
<dbReference type="SMART" id="SM00471">
    <property type="entry name" value="HDc"/>
    <property type="match status" value="1"/>
</dbReference>
<dbReference type="InterPro" id="IPR037522">
    <property type="entry name" value="HD_GYP_dom"/>
</dbReference>
<protein>
    <recommendedName>
        <fullName evidence="1">HD-GYP domain-containing protein</fullName>
    </recommendedName>
</protein>
<dbReference type="Gene3D" id="1.10.3210.10">
    <property type="entry name" value="Hypothetical protein af1432"/>
    <property type="match status" value="1"/>
</dbReference>
<feature type="domain" description="HD-GYP" evidence="1">
    <location>
        <begin position="28"/>
        <end position="223"/>
    </location>
</feature>
<dbReference type="SUPFAM" id="SSF109604">
    <property type="entry name" value="HD-domain/PDEase-like"/>
    <property type="match status" value="1"/>
</dbReference>
<evidence type="ECO:0000259" key="1">
    <source>
        <dbReference type="PROSITE" id="PS51832"/>
    </source>
</evidence>
<dbReference type="CDD" id="cd00077">
    <property type="entry name" value="HDc"/>
    <property type="match status" value="1"/>
</dbReference>
<dbReference type="AlphaFoldDB" id="X0UJL2"/>
<dbReference type="PROSITE" id="PS51832">
    <property type="entry name" value="HD_GYP"/>
    <property type="match status" value="1"/>
</dbReference>
<sequence>MTGKRVWETSESEPKWAEEELRQSLEELQRTFEGTIAALGVIVEKRDPYIVGHHQRVTRLACAIAEEMGLAEERIEGIHVAGSVHDIGRISAPTQILSKPSPLNDIEFAMIKTHAQVGYDLLRTIEFPWPVAPIVLQHHEKMDGSGYPKGLAGESILLEARILGVADVVEAMTSRRSYRPALGIDKALGEISRNSGILYDPEAVEACLKLFTETGVYIRGRLRVRANTFA</sequence>
<comment type="caution">
    <text evidence="2">The sequence shown here is derived from an EMBL/GenBank/DDBJ whole genome shotgun (WGS) entry which is preliminary data.</text>
</comment>
<dbReference type="InterPro" id="IPR003607">
    <property type="entry name" value="HD/PDEase_dom"/>
</dbReference>
<accession>X0UJL2</accession>
<dbReference type="EMBL" id="BARS01010010">
    <property type="protein sequence ID" value="GAF88700.1"/>
    <property type="molecule type" value="Genomic_DNA"/>
</dbReference>
<dbReference type="Pfam" id="PF13487">
    <property type="entry name" value="HD_5"/>
    <property type="match status" value="1"/>
</dbReference>
<organism evidence="2">
    <name type="scientific">marine sediment metagenome</name>
    <dbReference type="NCBI Taxonomy" id="412755"/>
    <lineage>
        <taxon>unclassified sequences</taxon>
        <taxon>metagenomes</taxon>
        <taxon>ecological metagenomes</taxon>
    </lineage>
</organism>
<dbReference type="PANTHER" id="PTHR43155:SF2">
    <property type="entry name" value="CYCLIC DI-GMP PHOSPHODIESTERASE PA4108"/>
    <property type="match status" value="1"/>
</dbReference>
<name>X0UJL2_9ZZZZ</name>
<dbReference type="InterPro" id="IPR006675">
    <property type="entry name" value="HDIG_dom"/>
</dbReference>
<gene>
    <name evidence="2" type="ORF">S01H1_18683</name>
</gene>